<evidence type="ECO:0000256" key="1">
    <source>
        <dbReference type="SAM" id="MobiDB-lite"/>
    </source>
</evidence>
<evidence type="ECO:0000313" key="2">
    <source>
        <dbReference type="EMBL" id="AUG30874.1"/>
    </source>
</evidence>
<dbReference type="AlphaFoldDB" id="A0A2K9DYD5"/>
<dbReference type="Proteomes" id="UP000233276">
    <property type="component" value="Chromosome"/>
</dbReference>
<evidence type="ECO:0000313" key="3">
    <source>
        <dbReference type="Proteomes" id="UP000233276"/>
    </source>
</evidence>
<dbReference type="KEGG" id="mhos:CXR34_16345"/>
<proteinExistence type="predicted"/>
<name>A0A2K9DYD5_9MICO</name>
<dbReference type="EMBL" id="CP025299">
    <property type="protein sequence ID" value="AUG30874.1"/>
    <property type="molecule type" value="Genomic_DNA"/>
</dbReference>
<accession>A0A2K9DYD5</accession>
<protein>
    <submittedName>
        <fullName evidence="2">Uncharacterized protein</fullName>
    </submittedName>
</protein>
<sequence length="72" mass="7312">MSGGPADPARVPDSSTRGGAGRVRASLPRDRSELEEFGTRTSAPVPATPVMPGLPTARRGRAVSAPAASLTE</sequence>
<feature type="region of interest" description="Disordered" evidence="1">
    <location>
        <begin position="1"/>
        <end position="72"/>
    </location>
</feature>
<organism evidence="2 3">
    <name type="scientific">Microbacterium hominis</name>
    <dbReference type="NCBI Taxonomy" id="162426"/>
    <lineage>
        <taxon>Bacteria</taxon>
        <taxon>Bacillati</taxon>
        <taxon>Actinomycetota</taxon>
        <taxon>Actinomycetes</taxon>
        <taxon>Micrococcales</taxon>
        <taxon>Microbacteriaceae</taxon>
        <taxon>Microbacterium</taxon>
    </lineage>
</organism>
<feature type="compositionally biased region" description="Basic and acidic residues" evidence="1">
    <location>
        <begin position="27"/>
        <end position="38"/>
    </location>
</feature>
<gene>
    <name evidence="2" type="ORF">CXR34_16345</name>
</gene>
<reference evidence="2 3" key="1">
    <citation type="submission" date="2017-12" db="EMBL/GenBank/DDBJ databases">
        <title>Isolation and characterization of estrogens degradatiion strain Microbacterium hominis SJTG1.</title>
        <authorList>
            <person name="Xiong W."/>
            <person name="Yin C."/>
            <person name="Zheng D."/>
            <person name="Liang R."/>
        </authorList>
    </citation>
    <scope>NUCLEOTIDE SEQUENCE [LARGE SCALE GENOMIC DNA]</scope>
    <source>
        <strain evidence="2 3">SJTG1</strain>
    </source>
</reference>